<accession>A0A6G5AI17</accession>
<name>A0A6G5AI17_RHIMP</name>
<sequence>MRENNVKEFEVRKRKEQIDSELTISTQCDSSSTYRCRYTEWVCRQQYTFFQLLRVIAHRGIALPCCGYWRSLPRLHTSCSLDVYACICFSAADAVRFAWFFYVFD</sequence>
<evidence type="ECO:0000313" key="1">
    <source>
        <dbReference type="EMBL" id="NIE49866.1"/>
    </source>
</evidence>
<dbReference type="EMBL" id="GIKN01007593">
    <property type="protein sequence ID" value="NIE49866.1"/>
    <property type="molecule type" value="Transcribed_RNA"/>
</dbReference>
<proteinExistence type="predicted"/>
<reference evidence="1" key="1">
    <citation type="submission" date="2020-03" db="EMBL/GenBank/DDBJ databases">
        <title>A transcriptome and proteome of the tick Rhipicephalus microplus shaped by the genetic composition of its hosts and developmental stage.</title>
        <authorList>
            <person name="Garcia G.R."/>
            <person name="Ribeiro J.M.C."/>
            <person name="Maruyama S.R."/>
            <person name="Gardinasse L.G."/>
            <person name="Nelson K."/>
            <person name="Ferreira B.R."/>
            <person name="Andrade T.G."/>
            <person name="Santos I.K.F.M."/>
        </authorList>
    </citation>
    <scope>NUCLEOTIDE SEQUENCE</scope>
    <source>
        <strain evidence="1">NSGR</strain>
        <tissue evidence="1">Salivary glands</tissue>
    </source>
</reference>
<dbReference type="AlphaFoldDB" id="A0A6G5AI17"/>
<protein>
    <submittedName>
        <fullName evidence="1">Uncharacterized protein</fullName>
    </submittedName>
</protein>
<organism evidence="1">
    <name type="scientific">Rhipicephalus microplus</name>
    <name type="common">Cattle tick</name>
    <name type="synonym">Boophilus microplus</name>
    <dbReference type="NCBI Taxonomy" id="6941"/>
    <lineage>
        <taxon>Eukaryota</taxon>
        <taxon>Metazoa</taxon>
        <taxon>Ecdysozoa</taxon>
        <taxon>Arthropoda</taxon>
        <taxon>Chelicerata</taxon>
        <taxon>Arachnida</taxon>
        <taxon>Acari</taxon>
        <taxon>Parasitiformes</taxon>
        <taxon>Ixodida</taxon>
        <taxon>Ixodoidea</taxon>
        <taxon>Ixodidae</taxon>
        <taxon>Rhipicephalinae</taxon>
        <taxon>Rhipicephalus</taxon>
        <taxon>Boophilus</taxon>
    </lineage>
</organism>